<proteinExistence type="predicted"/>
<comment type="caution">
    <text evidence="2">The sequence shown here is derived from an EMBL/GenBank/DDBJ whole genome shotgun (WGS) entry which is preliminary data.</text>
</comment>
<dbReference type="Pfam" id="PF14730">
    <property type="entry name" value="DUF4468"/>
    <property type="match status" value="1"/>
</dbReference>
<evidence type="ECO:0000313" key="2">
    <source>
        <dbReference type="EMBL" id="KAA8483773.1"/>
    </source>
</evidence>
<evidence type="ECO:0000313" key="3">
    <source>
        <dbReference type="Proteomes" id="UP000322918"/>
    </source>
</evidence>
<sequence length="197" mass="22235">MRVITILILIFSTTHSYSQQYNASFDPSDAPLKDGKITYIVIDSVQGMPKEKLYSKTLEWIAMKFKDANSAIKMENKEDFKIIVKAASSQSSTFVVVGQPVESKYLQRFTIDFSFKNDKYRMVMTDFICELPNADPFGLELHLKQISTIVPKKKSEQLAQSISSSMLSNAKILKDDLATSLKKHLMTASVQGSSDNW</sequence>
<feature type="domain" description="DUF4468" evidence="1">
    <location>
        <begin position="45"/>
        <end position="127"/>
    </location>
</feature>
<evidence type="ECO:0000259" key="1">
    <source>
        <dbReference type="Pfam" id="PF14730"/>
    </source>
</evidence>
<dbReference type="EMBL" id="VWNE01000010">
    <property type="protein sequence ID" value="KAA8483773.1"/>
    <property type="molecule type" value="Genomic_DNA"/>
</dbReference>
<dbReference type="Gene3D" id="3.30.530.80">
    <property type="match status" value="1"/>
</dbReference>
<organism evidence="2 3">
    <name type="scientific">Arcticibacter tournemirensis</name>
    <dbReference type="NCBI Taxonomy" id="699437"/>
    <lineage>
        <taxon>Bacteria</taxon>
        <taxon>Pseudomonadati</taxon>
        <taxon>Bacteroidota</taxon>
        <taxon>Sphingobacteriia</taxon>
        <taxon>Sphingobacteriales</taxon>
        <taxon>Sphingobacteriaceae</taxon>
        <taxon>Arcticibacter</taxon>
    </lineage>
</organism>
<protein>
    <submittedName>
        <fullName evidence="2">DUF4468 domain-containing protein</fullName>
    </submittedName>
</protein>
<gene>
    <name evidence="2" type="ORF">F1649_07750</name>
</gene>
<dbReference type="AlphaFoldDB" id="A0A5M9HA11"/>
<dbReference type="InterPro" id="IPR027823">
    <property type="entry name" value="DUF4468"/>
</dbReference>
<reference evidence="2 3" key="1">
    <citation type="submission" date="2019-09" db="EMBL/GenBank/DDBJ databases">
        <title>Pararcticibacter amylolyticus gen. nov., sp. nov., isolated from a rottenly hemp rope, and reclassification of Pedobacter tournemirensis as Pararcticibacter tournemirensis comb. nov.</title>
        <authorList>
            <person name="Cai Y."/>
        </authorList>
    </citation>
    <scope>NUCLEOTIDE SEQUENCE [LARGE SCALE GENOMIC DNA]</scope>
    <source>
        <strain evidence="2 3">TF5-37.2-LB10</strain>
    </source>
</reference>
<dbReference type="OrthoDB" id="798610at2"/>
<keyword evidence="3" id="KW-1185">Reference proteome</keyword>
<dbReference type="Proteomes" id="UP000322918">
    <property type="component" value="Unassembled WGS sequence"/>
</dbReference>
<name>A0A5M9HA11_9SPHI</name>
<accession>A0A5M9HA11</accession>
<dbReference type="RefSeq" id="WP_141814509.1">
    <property type="nucleotide sequence ID" value="NZ_VFPL01000001.1"/>
</dbReference>